<reference evidence="2" key="3">
    <citation type="submission" date="2022-06" db="EMBL/GenBank/DDBJ databases">
        <authorList>
            <person name="Hesketh-Best P.J."/>
            <person name="Koch M.J."/>
        </authorList>
    </citation>
    <scope>NUCLEOTIDE SEQUENCE</scope>
    <source>
        <strain evidence="2">PC206-O</strain>
    </source>
</reference>
<evidence type="ECO:0000313" key="2">
    <source>
        <dbReference type="EMBL" id="MDX2334145.1"/>
    </source>
</evidence>
<dbReference type="Proteomes" id="UP001272940">
    <property type="component" value="Unassembled WGS sequence"/>
</dbReference>
<name>A0A1Z3UA65_BREVE</name>
<dbReference type="EMBL" id="JAMYEC010000002">
    <property type="protein sequence ID" value="MDX2334145.1"/>
    <property type="molecule type" value="Genomic_DNA"/>
</dbReference>
<evidence type="ECO:0000313" key="3">
    <source>
        <dbReference type="Proteomes" id="UP000197050"/>
    </source>
</evidence>
<reference evidence="1" key="2">
    <citation type="submission" date="2017-12" db="EMBL/GenBank/DDBJ databases">
        <title>FDA dAtabase for Regulatory Grade micrObial Sequences (FDA-ARGOS): Supporting development and validation of Infectious Disease Dx tests.</title>
        <authorList>
            <person name="Campos J."/>
            <person name="Goldberg B."/>
            <person name="Tallon L."/>
            <person name="Sadzewicz L."/>
            <person name="Sengamalay N."/>
            <person name="Ott S."/>
            <person name="Godinez A."/>
            <person name="Nagaraj S."/>
            <person name="Vavikolanu K."/>
            <person name="Vyas G."/>
            <person name="Nadendla S."/>
            <person name="Aluvathingal J."/>
            <person name="Geyer C."/>
            <person name="Nandy P."/>
            <person name="Hobson J."/>
            <person name="Sichtig H."/>
        </authorList>
    </citation>
    <scope>NUCLEOTIDE SEQUENCE</scope>
    <source>
        <strain evidence="1">FDAARGOS_289</strain>
    </source>
</reference>
<dbReference type="Proteomes" id="UP000197050">
    <property type="component" value="Chromosome"/>
</dbReference>
<dbReference type="GeneID" id="34015144"/>
<proteinExistence type="predicted"/>
<dbReference type="EMBL" id="CP022048">
    <property type="protein sequence ID" value="ASE40141.1"/>
    <property type="molecule type" value="Genomic_DNA"/>
</dbReference>
<keyword evidence="4" id="KW-1185">Reference proteome</keyword>
<sequence>MDRAQWVQTVDRLLLRDWRLSVADAGIGEDQLACAWRNEEDPAAFVACFAEKYDLIRFEP</sequence>
<dbReference type="KEGG" id="bvc:CEP68_11840"/>
<evidence type="ECO:0000313" key="4">
    <source>
        <dbReference type="Proteomes" id="UP001272940"/>
    </source>
</evidence>
<reference evidence="3" key="1">
    <citation type="submission" date="2017-06" db="EMBL/GenBank/DDBJ databases">
        <title>FDA dAtabase for Regulatory Grade micrObial Sequences (FDA-ARGOS): Supporting development and validation of Infectious Disease Dx tests.</title>
        <authorList>
            <person name="Minogue T."/>
            <person name="Wolcott M."/>
            <person name="Wasieloski L."/>
            <person name="Aguilar W."/>
            <person name="Moore D."/>
            <person name="Tallon L."/>
            <person name="Sadzewicz L."/>
            <person name="Sengamalay N."/>
            <person name="Ott S."/>
            <person name="Godinez A."/>
            <person name="Nagaraj S."/>
            <person name="Nadendla S."/>
            <person name="Geyer C."/>
            <person name="Sichtig H."/>
        </authorList>
    </citation>
    <scope>NUCLEOTIDE SEQUENCE [LARGE SCALE GENOMIC DNA]</scope>
    <source>
        <strain evidence="3">FDAARGOS_289</strain>
    </source>
</reference>
<evidence type="ECO:0000313" key="1">
    <source>
        <dbReference type="EMBL" id="ASE40141.1"/>
    </source>
</evidence>
<reference evidence="2 4" key="4">
    <citation type="journal article" date="2023" name="FEMS Microbes">
        <title>Whole genomes of deep-sea sponge-associated bacteria exhibit high novel natural product potential.</title>
        <authorList>
            <person name="Hesketh-Best P.J."/>
            <person name="January G.G."/>
            <person name="Koch M.J."/>
            <person name="Warburton P.J."/>
            <person name="Howell K.L."/>
            <person name="Upton M."/>
        </authorList>
    </citation>
    <scope>NUCLEOTIDE SEQUENCE [LARGE SCALE GENOMIC DNA]</scope>
    <source>
        <strain evidence="2 4">PC206-O</strain>
    </source>
</reference>
<accession>A0A1Z3UA65</accession>
<gene>
    <name evidence="1" type="ORF">CEP68_11840</name>
    <name evidence="2" type="ORF">NJD11_04230</name>
</gene>
<protein>
    <submittedName>
        <fullName evidence="1">Uncharacterized protein</fullName>
    </submittedName>
</protein>
<dbReference type="RefSeq" id="WP_066629411.1">
    <property type="nucleotide sequence ID" value="NZ_CP022048.2"/>
</dbReference>
<organism evidence="1 3">
    <name type="scientific">Brevundimonas vesicularis</name>
    <name type="common">Pseudomonas vesicularis</name>
    <dbReference type="NCBI Taxonomy" id="41276"/>
    <lineage>
        <taxon>Bacteria</taxon>
        <taxon>Pseudomonadati</taxon>
        <taxon>Pseudomonadota</taxon>
        <taxon>Alphaproteobacteria</taxon>
        <taxon>Caulobacterales</taxon>
        <taxon>Caulobacteraceae</taxon>
        <taxon>Brevundimonas</taxon>
    </lineage>
</organism>
<dbReference type="AlphaFoldDB" id="A0A1Z3UA65"/>